<gene>
    <name evidence="1" type="ORF">KIL84_010018</name>
</gene>
<evidence type="ECO:0000313" key="1">
    <source>
        <dbReference type="EMBL" id="KAH1182264.1"/>
    </source>
</evidence>
<sequence>MAAAGASDPPDVGSRWRTLMDPRWLLEDSGGMGTGNGATRWREMSEPRWLPCIQDGCRTFSMVASQQDTTSGL</sequence>
<reference evidence="1" key="1">
    <citation type="submission" date="2021-09" db="EMBL/GenBank/DDBJ databases">
        <title>The genome of Mauremys mutica provides insights into the evolution of semi-aquatic lifestyle.</title>
        <authorList>
            <person name="Gong S."/>
            <person name="Gao Y."/>
        </authorList>
    </citation>
    <scope>NUCLEOTIDE SEQUENCE</scope>
    <source>
        <strain evidence="1">MM-2020</strain>
        <tissue evidence="1">Muscle</tissue>
    </source>
</reference>
<dbReference type="AlphaFoldDB" id="A0A9D4B6Q6"/>
<accession>A0A9D4B6Q6</accession>
<organism evidence="1 2">
    <name type="scientific">Mauremys mutica</name>
    <name type="common">yellowpond turtle</name>
    <dbReference type="NCBI Taxonomy" id="74926"/>
    <lineage>
        <taxon>Eukaryota</taxon>
        <taxon>Metazoa</taxon>
        <taxon>Chordata</taxon>
        <taxon>Craniata</taxon>
        <taxon>Vertebrata</taxon>
        <taxon>Euteleostomi</taxon>
        <taxon>Archelosauria</taxon>
        <taxon>Testudinata</taxon>
        <taxon>Testudines</taxon>
        <taxon>Cryptodira</taxon>
        <taxon>Durocryptodira</taxon>
        <taxon>Testudinoidea</taxon>
        <taxon>Geoemydidae</taxon>
        <taxon>Geoemydinae</taxon>
        <taxon>Mauremys</taxon>
    </lineage>
</organism>
<keyword evidence="2" id="KW-1185">Reference proteome</keyword>
<dbReference type="EMBL" id="JAHDVG010000467">
    <property type="protein sequence ID" value="KAH1182264.1"/>
    <property type="molecule type" value="Genomic_DNA"/>
</dbReference>
<dbReference type="Proteomes" id="UP000827986">
    <property type="component" value="Unassembled WGS sequence"/>
</dbReference>
<name>A0A9D4B6Q6_9SAUR</name>
<evidence type="ECO:0000313" key="2">
    <source>
        <dbReference type="Proteomes" id="UP000827986"/>
    </source>
</evidence>
<proteinExistence type="predicted"/>
<comment type="caution">
    <text evidence="1">The sequence shown here is derived from an EMBL/GenBank/DDBJ whole genome shotgun (WGS) entry which is preliminary data.</text>
</comment>
<protein>
    <submittedName>
        <fullName evidence="1">Uncharacterized protein</fullName>
    </submittedName>
</protein>